<feature type="compositionally biased region" description="Basic and acidic residues" evidence="1">
    <location>
        <begin position="11"/>
        <end position="77"/>
    </location>
</feature>
<dbReference type="AlphaFoldDB" id="A0A2J7QGR4"/>
<evidence type="ECO:0000313" key="2">
    <source>
        <dbReference type="EMBL" id="PNF27768.1"/>
    </source>
</evidence>
<feature type="region of interest" description="Disordered" evidence="1">
    <location>
        <begin position="343"/>
        <end position="384"/>
    </location>
</feature>
<comment type="caution">
    <text evidence="2">The sequence shown here is derived from an EMBL/GenBank/DDBJ whole genome shotgun (WGS) entry which is preliminary data.</text>
</comment>
<keyword evidence="3" id="KW-1185">Reference proteome</keyword>
<sequence>MEMQQMMEMLARMDADRKEERRKDRDFLAKLDADMKTHQEEMRANQLKADADRLRMEDKMEENRRKEKEERRKEKEEMLKEIRANQVKLDVNQKQTEVMLTKLDAYSKTGQEEEKPAPGDTKPATEQQEEVPILIPVGATMACLVMEARQEEEPTSANRKPEAAELLEVPIQDAEVMPVGEPKKKRRRDRNKRRIMSNPTRENCGPQNKLAVSRRVSRSARVAWRKRNIFRKSWTLGDHEPRMKLAAICWKTSRRATVARRWRIAFKKETPQGTFGCQRKEVTATGTKNTEKDKSWKYPQCNTGIKDKGVKRRLRVRNQLKDLGGGKPRYVKEAELRKTARLQDAKRVAGSSVSLRQHKDWTLWRGRPPPKRKKTQGTEEEPVK</sequence>
<gene>
    <name evidence="2" type="ORF">B7P43_G12280</name>
</gene>
<feature type="compositionally biased region" description="Basic residues" evidence="1">
    <location>
        <begin position="183"/>
        <end position="195"/>
    </location>
</feature>
<name>A0A2J7QGR4_9NEOP</name>
<dbReference type="EMBL" id="NEVH01014360">
    <property type="protein sequence ID" value="PNF27768.1"/>
    <property type="molecule type" value="Genomic_DNA"/>
</dbReference>
<evidence type="ECO:0000256" key="1">
    <source>
        <dbReference type="SAM" id="MobiDB-lite"/>
    </source>
</evidence>
<reference evidence="2 3" key="1">
    <citation type="submission" date="2017-12" db="EMBL/GenBank/DDBJ databases">
        <title>Hemimetabolous genomes reveal molecular basis of termite eusociality.</title>
        <authorList>
            <person name="Harrison M.C."/>
            <person name="Jongepier E."/>
            <person name="Robertson H.M."/>
            <person name="Arning N."/>
            <person name="Bitard-Feildel T."/>
            <person name="Chao H."/>
            <person name="Childers C.P."/>
            <person name="Dinh H."/>
            <person name="Doddapaneni H."/>
            <person name="Dugan S."/>
            <person name="Gowin J."/>
            <person name="Greiner C."/>
            <person name="Han Y."/>
            <person name="Hu H."/>
            <person name="Hughes D.S.T."/>
            <person name="Huylmans A.-K."/>
            <person name="Kemena C."/>
            <person name="Kremer L.P.M."/>
            <person name="Lee S.L."/>
            <person name="Lopez-Ezquerra A."/>
            <person name="Mallet L."/>
            <person name="Monroy-Kuhn J.M."/>
            <person name="Moser A."/>
            <person name="Murali S.C."/>
            <person name="Muzny D.M."/>
            <person name="Otani S."/>
            <person name="Piulachs M.-D."/>
            <person name="Poelchau M."/>
            <person name="Qu J."/>
            <person name="Schaub F."/>
            <person name="Wada-Katsumata A."/>
            <person name="Worley K.C."/>
            <person name="Xie Q."/>
            <person name="Ylla G."/>
            <person name="Poulsen M."/>
            <person name="Gibbs R.A."/>
            <person name="Schal C."/>
            <person name="Richards S."/>
            <person name="Belles X."/>
            <person name="Korb J."/>
            <person name="Bornberg-Bauer E."/>
        </authorList>
    </citation>
    <scope>NUCLEOTIDE SEQUENCE [LARGE SCALE GENOMIC DNA]</scope>
    <source>
        <tissue evidence="2">Whole body</tissue>
    </source>
</reference>
<organism evidence="2 3">
    <name type="scientific">Cryptotermes secundus</name>
    <dbReference type="NCBI Taxonomy" id="105785"/>
    <lineage>
        <taxon>Eukaryota</taxon>
        <taxon>Metazoa</taxon>
        <taxon>Ecdysozoa</taxon>
        <taxon>Arthropoda</taxon>
        <taxon>Hexapoda</taxon>
        <taxon>Insecta</taxon>
        <taxon>Pterygota</taxon>
        <taxon>Neoptera</taxon>
        <taxon>Polyneoptera</taxon>
        <taxon>Dictyoptera</taxon>
        <taxon>Blattodea</taxon>
        <taxon>Blattoidea</taxon>
        <taxon>Termitoidae</taxon>
        <taxon>Kalotermitidae</taxon>
        <taxon>Cryptotermitinae</taxon>
        <taxon>Cryptotermes</taxon>
    </lineage>
</organism>
<proteinExistence type="predicted"/>
<protein>
    <submittedName>
        <fullName evidence="2">Uncharacterized protein</fullName>
    </submittedName>
</protein>
<accession>A0A2J7QGR4</accession>
<feature type="region of interest" description="Disordered" evidence="1">
    <location>
        <begin position="1"/>
        <end position="77"/>
    </location>
</feature>
<dbReference type="Proteomes" id="UP000235965">
    <property type="component" value="Unassembled WGS sequence"/>
</dbReference>
<evidence type="ECO:0000313" key="3">
    <source>
        <dbReference type="Proteomes" id="UP000235965"/>
    </source>
</evidence>
<feature type="region of interest" description="Disordered" evidence="1">
    <location>
        <begin position="166"/>
        <end position="209"/>
    </location>
</feature>
<dbReference type="InParanoid" id="A0A2J7QGR4"/>
<feature type="region of interest" description="Disordered" evidence="1">
    <location>
        <begin position="104"/>
        <end position="128"/>
    </location>
</feature>